<keyword evidence="2" id="KW-1185">Reference proteome</keyword>
<dbReference type="EMBL" id="CP041636">
    <property type="protein sequence ID" value="QDO98644.1"/>
    <property type="molecule type" value="Genomic_DNA"/>
</dbReference>
<proteinExistence type="predicted"/>
<dbReference type="OrthoDB" id="8449511at2"/>
<protein>
    <submittedName>
        <fullName evidence="1">PAS domain-containing protein</fullName>
    </submittedName>
</protein>
<gene>
    <name evidence="1" type="ORF">FNB15_15755</name>
</gene>
<sequence length="166" mass="18830">MGLMLEGAPQLTLETLRALYNYWAGKRAGRALPDRADIDPIEMKAWLGNLMLVERLEGGDYLYRLYGSTFVNQFKVDMTGKRVNGLPEKQAELLRSEYDAVVHSGIPMSRRYTATFDYTSRDKRSTWQVERSWERLALPLTAGGAEVKMLLVAAFPLEPAPEDRLS</sequence>
<evidence type="ECO:0000313" key="1">
    <source>
        <dbReference type="EMBL" id="QDO98644.1"/>
    </source>
</evidence>
<dbReference type="Proteomes" id="UP000317496">
    <property type="component" value="Chromosome"/>
</dbReference>
<dbReference type="InterPro" id="IPR009922">
    <property type="entry name" value="DUF1457"/>
</dbReference>
<name>A0A516H4B0_9PROT</name>
<dbReference type="AlphaFoldDB" id="A0A516H4B0"/>
<organism evidence="1 2">
    <name type="scientific">Ferrovibrio terrae</name>
    <dbReference type="NCBI Taxonomy" id="2594003"/>
    <lineage>
        <taxon>Bacteria</taxon>
        <taxon>Pseudomonadati</taxon>
        <taxon>Pseudomonadota</taxon>
        <taxon>Alphaproteobacteria</taxon>
        <taxon>Rhodospirillales</taxon>
        <taxon>Rhodospirillaceae</taxon>
        <taxon>Ferrovibrio</taxon>
    </lineage>
</organism>
<dbReference type="KEGG" id="fer:FNB15_15755"/>
<dbReference type="RefSeq" id="WP_144069625.1">
    <property type="nucleotide sequence ID" value="NZ_CP041636.1"/>
</dbReference>
<evidence type="ECO:0000313" key="2">
    <source>
        <dbReference type="Proteomes" id="UP000317496"/>
    </source>
</evidence>
<dbReference type="Pfam" id="PF07310">
    <property type="entry name" value="PAS_5"/>
    <property type="match status" value="1"/>
</dbReference>
<reference evidence="1 2" key="1">
    <citation type="submission" date="2019-07" db="EMBL/GenBank/DDBJ databases">
        <title>Genome sequencing for Ferrovibrio sp. K5.</title>
        <authorList>
            <person name="Park S.-J."/>
        </authorList>
    </citation>
    <scope>NUCLEOTIDE SEQUENCE [LARGE SCALE GENOMIC DNA]</scope>
    <source>
        <strain evidence="1 2">K5</strain>
    </source>
</reference>
<accession>A0A516H4B0</accession>